<dbReference type="GO" id="GO:0045944">
    <property type="term" value="P:positive regulation of transcription by RNA polymerase II"/>
    <property type="evidence" value="ECO:0007669"/>
    <property type="project" value="TreeGrafter"/>
</dbReference>
<dbReference type="GO" id="GO:0005634">
    <property type="term" value="C:nucleus"/>
    <property type="evidence" value="ECO:0007669"/>
    <property type="project" value="UniProtKB-SubCell"/>
</dbReference>
<dbReference type="CDD" id="cd12148">
    <property type="entry name" value="fungal_TF_MHR"/>
    <property type="match status" value="1"/>
</dbReference>
<dbReference type="GO" id="GO:0006351">
    <property type="term" value="P:DNA-templated transcription"/>
    <property type="evidence" value="ECO:0007669"/>
    <property type="project" value="InterPro"/>
</dbReference>
<name>A0A1L9PDC5_ASPVE</name>
<dbReference type="SUPFAM" id="SSF57701">
    <property type="entry name" value="Zn2/Cys6 DNA-binding domain"/>
    <property type="match status" value="1"/>
</dbReference>
<dbReference type="PANTHER" id="PTHR47782:SF1">
    <property type="entry name" value="PYRIMIDINE PATHWAY REGULATORY PROTEIN 1"/>
    <property type="match status" value="1"/>
</dbReference>
<keyword evidence="2" id="KW-0479">Metal-binding</keyword>
<feature type="domain" description="Zn(2)-C6 fungal-type" evidence="9">
    <location>
        <begin position="16"/>
        <end position="46"/>
    </location>
</feature>
<dbReference type="VEuPathDB" id="FungiDB:ASPVEDRAFT_81103"/>
<dbReference type="EMBL" id="KV878126">
    <property type="protein sequence ID" value="OJI99491.1"/>
    <property type="molecule type" value="Genomic_DNA"/>
</dbReference>
<evidence type="ECO:0000256" key="8">
    <source>
        <dbReference type="SAM" id="MobiDB-lite"/>
    </source>
</evidence>
<sequence length="473" mass="53316">MAHSQDLEELLSSLPACCRCRLNRRRCDTQLPSCQNCSKAGAECVFFDHVLQQNQPRAYVATLISRLKEKRGELAARTGRESSGGSLTCSPSSDSRRTSSRCGLQTSRYIGNRSCLSWPLSVVNDTAETTTLAPPPLEVEEKLNSDINQDVHWYLMMIYMDNIQPVYPVIEESLPFLSSNWLIDRDLDSLDARQLFTLDLVHSIASRDIIDNISTDQRQSYRVLADECHRRALVLFDKAATDISIPTLQAVILATLHSLFSPQQGNCEQLIGLAVRLAMELHASDKQARSDEGRIQQLYRVTYCIENQVATTLDRPALLPEPRREYRSDTSIQDTLCDLYRMQSRFRSNPDDEEAVASLSEELSSRIKYLEEITIDRNTNVLATAYETRLLLSPNDNEAAARLIEAYGQPHYIRTFLSPQWAYRAGVVISTAWKGSGPAVQAYGRCLVFLEQCSRTWPSASALKQSLESFASR</sequence>
<dbReference type="PROSITE" id="PS00463">
    <property type="entry name" value="ZN2_CY6_FUNGAL_1"/>
    <property type="match status" value="1"/>
</dbReference>
<dbReference type="OrthoDB" id="25921at2759"/>
<keyword evidence="6" id="KW-0804">Transcription</keyword>
<proteinExistence type="predicted"/>
<dbReference type="SMART" id="SM00066">
    <property type="entry name" value="GAL4"/>
    <property type="match status" value="1"/>
</dbReference>
<feature type="region of interest" description="Disordered" evidence="8">
    <location>
        <begin position="74"/>
        <end position="100"/>
    </location>
</feature>
<feature type="compositionally biased region" description="Low complexity" evidence="8">
    <location>
        <begin position="83"/>
        <end position="93"/>
    </location>
</feature>
<evidence type="ECO:0000256" key="4">
    <source>
        <dbReference type="ARBA" id="ARBA00023015"/>
    </source>
</evidence>
<keyword evidence="4" id="KW-0805">Transcription regulation</keyword>
<dbReference type="CDD" id="cd00067">
    <property type="entry name" value="GAL4"/>
    <property type="match status" value="1"/>
</dbReference>
<dbReference type="PROSITE" id="PS50048">
    <property type="entry name" value="ZN2_CY6_FUNGAL_2"/>
    <property type="match status" value="1"/>
</dbReference>
<keyword evidence="3" id="KW-0862">Zinc</keyword>
<evidence type="ECO:0000256" key="3">
    <source>
        <dbReference type="ARBA" id="ARBA00022833"/>
    </source>
</evidence>
<evidence type="ECO:0000313" key="10">
    <source>
        <dbReference type="EMBL" id="OJI99491.1"/>
    </source>
</evidence>
<dbReference type="Pfam" id="PF04082">
    <property type="entry name" value="Fungal_trans"/>
    <property type="match status" value="1"/>
</dbReference>
<evidence type="ECO:0000256" key="5">
    <source>
        <dbReference type="ARBA" id="ARBA00023125"/>
    </source>
</evidence>
<dbReference type="Gene3D" id="4.10.240.10">
    <property type="entry name" value="Zn(2)-C6 fungal-type DNA-binding domain"/>
    <property type="match status" value="1"/>
</dbReference>
<dbReference type="RefSeq" id="XP_040665254.1">
    <property type="nucleotide sequence ID" value="XM_040816972.1"/>
</dbReference>
<dbReference type="InterPro" id="IPR036864">
    <property type="entry name" value="Zn2-C6_fun-type_DNA-bd_sf"/>
</dbReference>
<dbReference type="InterPro" id="IPR007219">
    <property type="entry name" value="XnlR_reg_dom"/>
</dbReference>
<dbReference type="InterPro" id="IPR052202">
    <property type="entry name" value="Yeast_MetPath_Reg"/>
</dbReference>
<evidence type="ECO:0000256" key="1">
    <source>
        <dbReference type="ARBA" id="ARBA00004123"/>
    </source>
</evidence>
<keyword evidence="5" id="KW-0238">DNA-binding</keyword>
<keyword evidence="7" id="KW-0539">Nucleus</keyword>
<dbReference type="GO" id="GO:0000981">
    <property type="term" value="F:DNA-binding transcription factor activity, RNA polymerase II-specific"/>
    <property type="evidence" value="ECO:0007669"/>
    <property type="project" value="InterPro"/>
</dbReference>
<dbReference type="Proteomes" id="UP000184073">
    <property type="component" value="Unassembled WGS sequence"/>
</dbReference>
<dbReference type="AlphaFoldDB" id="A0A1L9PDC5"/>
<comment type="subcellular location">
    <subcellularLocation>
        <location evidence="1">Nucleus</location>
    </subcellularLocation>
</comment>
<dbReference type="Pfam" id="PF00172">
    <property type="entry name" value="Zn_clus"/>
    <property type="match status" value="1"/>
</dbReference>
<evidence type="ECO:0000256" key="2">
    <source>
        <dbReference type="ARBA" id="ARBA00022723"/>
    </source>
</evidence>
<evidence type="ECO:0000313" key="11">
    <source>
        <dbReference type="Proteomes" id="UP000184073"/>
    </source>
</evidence>
<dbReference type="GO" id="GO:0008270">
    <property type="term" value="F:zinc ion binding"/>
    <property type="evidence" value="ECO:0007669"/>
    <property type="project" value="InterPro"/>
</dbReference>
<dbReference type="GO" id="GO:0043565">
    <property type="term" value="F:sequence-specific DNA binding"/>
    <property type="evidence" value="ECO:0007669"/>
    <property type="project" value="TreeGrafter"/>
</dbReference>
<dbReference type="InterPro" id="IPR001138">
    <property type="entry name" value="Zn2Cys6_DnaBD"/>
</dbReference>
<gene>
    <name evidence="10" type="ORF">ASPVEDRAFT_81103</name>
</gene>
<protein>
    <recommendedName>
        <fullName evidence="9">Zn(2)-C6 fungal-type domain-containing protein</fullName>
    </recommendedName>
</protein>
<evidence type="ECO:0000259" key="9">
    <source>
        <dbReference type="PROSITE" id="PS50048"/>
    </source>
</evidence>
<accession>A0A1L9PDC5</accession>
<evidence type="ECO:0000256" key="6">
    <source>
        <dbReference type="ARBA" id="ARBA00023163"/>
    </source>
</evidence>
<dbReference type="GeneID" id="63732483"/>
<reference evidence="11" key="1">
    <citation type="journal article" date="2017" name="Genome Biol.">
        <title>Comparative genomics reveals high biological diversity and specific adaptations in the industrially and medically important fungal genus Aspergillus.</title>
        <authorList>
            <person name="de Vries R.P."/>
            <person name="Riley R."/>
            <person name="Wiebenga A."/>
            <person name="Aguilar-Osorio G."/>
            <person name="Amillis S."/>
            <person name="Uchima C.A."/>
            <person name="Anderluh G."/>
            <person name="Asadollahi M."/>
            <person name="Askin M."/>
            <person name="Barry K."/>
            <person name="Battaglia E."/>
            <person name="Bayram O."/>
            <person name="Benocci T."/>
            <person name="Braus-Stromeyer S.A."/>
            <person name="Caldana C."/>
            <person name="Canovas D."/>
            <person name="Cerqueira G.C."/>
            <person name="Chen F."/>
            <person name="Chen W."/>
            <person name="Choi C."/>
            <person name="Clum A."/>
            <person name="Dos Santos R.A."/>
            <person name="Damasio A.R."/>
            <person name="Diallinas G."/>
            <person name="Emri T."/>
            <person name="Fekete E."/>
            <person name="Flipphi M."/>
            <person name="Freyberg S."/>
            <person name="Gallo A."/>
            <person name="Gournas C."/>
            <person name="Habgood R."/>
            <person name="Hainaut M."/>
            <person name="Harispe M.L."/>
            <person name="Henrissat B."/>
            <person name="Hilden K.S."/>
            <person name="Hope R."/>
            <person name="Hossain A."/>
            <person name="Karabika E."/>
            <person name="Karaffa L."/>
            <person name="Karanyi Z."/>
            <person name="Krasevec N."/>
            <person name="Kuo A."/>
            <person name="Kusch H."/>
            <person name="LaButti K."/>
            <person name="Lagendijk E.L."/>
            <person name="Lapidus A."/>
            <person name="Levasseur A."/>
            <person name="Lindquist E."/>
            <person name="Lipzen A."/>
            <person name="Logrieco A.F."/>
            <person name="MacCabe A."/>
            <person name="Maekelae M.R."/>
            <person name="Malavazi I."/>
            <person name="Melin P."/>
            <person name="Meyer V."/>
            <person name="Mielnichuk N."/>
            <person name="Miskei M."/>
            <person name="Molnar A.P."/>
            <person name="Mule G."/>
            <person name="Ngan C.Y."/>
            <person name="Orejas M."/>
            <person name="Orosz E."/>
            <person name="Ouedraogo J.P."/>
            <person name="Overkamp K.M."/>
            <person name="Park H.-S."/>
            <person name="Perrone G."/>
            <person name="Piumi F."/>
            <person name="Punt P.J."/>
            <person name="Ram A.F."/>
            <person name="Ramon A."/>
            <person name="Rauscher S."/>
            <person name="Record E."/>
            <person name="Riano-Pachon D.M."/>
            <person name="Robert V."/>
            <person name="Roehrig J."/>
            <person name="Ruller R."/>
            <person name="Salamov A."/>
            <person name="Salih N.S."/>
            <person name="Samson R.A."/>
            <person name="Sandor E."/>
            <person name="Sanguinetti M."/>
            <person name="Schuetze T."/>
            <person name="Sepcic K."/>
            <person name="Shelest E."/>
            <person name="Sherlock G."/>
            <person name="Sophianopoulou V."/>
            <person name="Squina F.M."/>
            <person name="Sun H."/>
            <person name="Susca A."/>
            <person name="Todd R.B."/>
            <person name="Tsang A."/>
            <person name="Unkles S.E."/>
            <person name="van de Wiele N."/>
            <person name="van Rossen-Uffink D."/>
            <person name="Oliveira J.V."/>
            <person name="Vesth T.C."/>
            <person name="Visser J."/>
            <person name="Yu J.-H."/>
            <person name="Zhou M."/>
            <person name="Andersen M.R."/>
            <person name="Archer D.B."/>
            <person name="Baker S.E."/>
            <person name="Benoit I."/>
            <person name="Brakhage A.A."/>
            <person name="Braus G.H."/>
            <person name="Fischer R."/>
            <person name="Frisvad J.C."/>
            <person name="Goldman G.H."/>
            <person name="Houbraken J."/>
            <person name="Oakley B."/>
            <person name="Pocsi I."/>
            <person name="Scazzocchio C."/>
            <person name="Seiboth B."/>
            <person name="vanKuyk P.A."/>
            <person name="Wortman J."/>
            <person name="Dyer P.S."/>
            <person name="Grigoriev I.V."/>
        </authorList>
    </citation>
    <scope>NUCLEOTIDE SEQUENCE [LARGE SCALE GENOMIC DNA]</scope>
    <source>
        <strain evidence="11">CBS 583.65</strain>
    </source>
</reference>
<dbReference type="PANTHER" id="PTHR47782">
    <property type="entry name" value="ZN(II)2CYS6 TRANSCRIPTION FACTOR (EUROFUNG)-RELATED"/>
    <property type="match status" value="1"/>
</dbReference>
<keyword evidence="11" id="KW-1185">Reference proteome</keyword>
<organism evidence="10 11">
    <name type="scientific">Aspergillus versicolor CBS 583.65</name>
    <dbReference type="NCBI Taxonomy" id="1036611"/>
    <lineage>
        <taxon>Eukaryota</taxon>
        <taxon>Fungi</taxon>
        <taxon>Dikarya</taxon>
        <taxon>Ascomycota</taxon>
        <taxon>Pezizomycotina</taxon>
        <taxon>Eurotiomycetes</taxon>
        <taxon>Eurotiomycetidae</taxon>
        <taxon>Eurotiales</taxon>
        <taxon>Aspergillaceae</taxon>
        <taxon>Aspergillus</taxon>
        <taxon>Aspergillus subgen. Nidulantes</taxon>
    </lineage>
</organism>
<evidence type="ECO:0000256" key="7">
    <source>
        <dbReference type="ARBA" id="ARBA00023242"/>
    </source>
</evidence>